<comment type="caution">
    <text evidence="2">The sequence shown here is derived from an EMBL/GenBank/DDBJ whole genome shotgun (WGS) entry which is preliminary data.</text>
</comment>
<evidence type="ECO:0000313" key="3">
    <source>
        <dbReference type="Proteomes" id="UP001628179"/>
    </source>
</evidence>
<evidence type="ECO:0000256" key="1">
    <source>
        <dbReference type="SAM" id="MobiDB-lite"/>
    </source>
</evidence>
<dbReference type="EMBL" id="BAAFSV010000001">
    <property type="protein sequence ID" value="GAB1310269.1"/>
    <property type="molecule type" value="Genomic_DNA"/>
</dbReference>
<organism evidence="2 3">
    <name type="scientific">Madurella fahalii</name>
    <dbReference type="NCBI Taxonomy" id="1157608"/>
    <lineage>
        <taxon>Eukaryota</taxon>
        <taxon>Fungi</taxon>
        <taxon>Dikarya</taxon>
        <taxon>Ascomycota</taxon>
        <taxon>Pezizomycotina</taxon>
        <taxon>Sordariomycetes</taxon>
        <taxon>Sordariomycetidae</taxon>
        <taxon>Sordariales</taxon>
        <taxon>Sordariales incertae sedis</taxon>
        <taxon>Madurella</taxon>
    </lineage>
</organism>
<feature type="compositionally biased region" description="Low complexity" evidence="1">
    <location>
        <begin position="1"/>
        <end position="15"/>
    </location>
</feature>
<dbReference type="RefSeq" id="XP_070912002.1">
    <property type="nucleotide sequence ID" value="XM_071055901.1"/>
</dbReference>
<keyword evidence="3" id="KW-1185">Reference proteome</keyword>
<name>A0ABQ0FXQ7_9PEZI</name>
<accession>A0ABQ0FXQ7</accession>
<dbReference type="Proteomes" id="UP001628179">
    <property type="component" value="Unassembled WGS sequence"/>
</dbReference>
<feature type="region of interest" description="Disordered" evidence="1">
    <location>
        <begin position="1"/>
        <end position="21"/>
    </location>
</feature>
<reference evidence="2 3" key="1">
    <citation type="submission" date="2024-09" db="EMBL/GenBank/DDBJ databases">
        <title>Itraconazole resistance in Madurella fahalii resulting from another homologue of gene encoding cytochrome P450 14-alpha sterol demethylase (CYP51).</title>
        <authorList>
            <person name="Yoshioka I."/>
            <person name="Fahal A.H."/>
            <person name="Kaneko S."/>
            <person name="Yaguchi T."/>
        </authorList>
    </citation>
    <scope>NUCLEOTIDE SEQUENCE [LARGE SCALE GENOMIC DNA]</scope>
    <source>
        <strain evidence="2 3">IFM 68171</strain>
    </source>
</reference>
<feature type="compositionally biased region" description="Basic and acidic residues" evidence="1">
    <location>
        <begin position="1106"/>
        <end position="1115"/>
    </location>
</feature>
<proteinExistence type="predicted"/>
<gene>
    <name evidence="2" type="ORF">MFIFM68171_00479</name>
</gene>
<evidence type="ECO:0000313" key="2">
    <source>
        <dbReference type="EMBL" id="GAB1310269.1"/>
    </source>
</evidence>
<sequence>MSDEISSSNEGSASSPLPEAWLEPIRQNAHTSLSSTGDFASTSPRQRVRKRVDGVFVQFLIDYAANNPECPPLFKAYLEDVVLKPIAGDEERRLWVEYQLRTPELKEYHLDTTFTSELEKYTVYDDVYERRSTEAVVPCATIPERYRSKTGTRPSLDGDLEDVIEPLKKMGAGDDENKEGEGGGNEMMSRMLDRLHSLEADHTPEGDSSSNIDARGLEKLLRQLRSIPFVSAPDALPNGGRARDRTGPDWNVASWYKGTRQPPLAARLENVIIFLADEDVNHCINWRTKFAEVVSYLEWLTHDDEDHQLEVAGPETRAMFNDAVAKAKAHALFEKHRYNPTPLEVTKPPREPLSSTRLNWMTETHNWPLPSRNPAPNRTTLLPRATPPRPLSPVNRTIANNPDNFRTYWIFVEEEKNWWQPVADVSEDTIPSGAVGDEQDNLAYIESHAFETFSGENIGWIRRDPTTGITLLPDDTLVVPGDAKGWARERGARRAGLQQMLRAYHPTSAYASLSHFGCGIVLPIDAAKLRGICQSADGPQWTPVSMERSQLPETSGDPMASTIYLHSSFSNISKDRERARLLWEAHREPNQGFVKTLPKNLAYGGPFVWRGLNSEEQVTQDLQRQCYATLRTLKEAYRRMPRPVLEAAFKLADKATKAVYDKGQAPDGLKFAPEEWAPYGSGTFPRYIDAEEMQWLRFLAGECINSKTWNGRFVPDTPKDKYKLFLIFARRVQKLLSDRNPKGLFSRHDAKVTVEELLKVINAGKDNSAVIKCEFQPYDACSWLDRMDKSGHIRFRLDPACYGVIQRPLTEYFPEHRVIWPTGKDFRTRPNYLSCVADWSAVVSLGTPDISRGSNIWNFFASLGFRLGYTIHKIEQTSAKRTKPFAPLSNVYLKAAIRNWEDTYLPQAKQYPTDTALTKIRTTIINELSENNVMLAPVREHVYLDRNDEARTALVWDHNWDWASPAARGQAQDRERGLHRRRQRRQFWSVNRWPLGWGHLSAQTESSVRNDDNLDPAMTYDPFTLDPTDKRYMRPKLKPYREEKVIFRPGPAIYPVGDTKLQREAVEERITDMVHRAARIDRHYRQRTWSDTLATLNPFGRSASRSGDHEDEDSKLPSANLKATLKSWDPQAEWERLQAVRRKRKAEDMDMEGSPQEYWEEEVQSVDVAMTGMKD</sequence>
<protein>
    <submittedName>
        <fullName evidence="2">Uncharacterized protein</fullName>
    </submittedName>
</protein>
<dbReference type="GeneID" id="98171224"/>
<feature type="region of interest" description="Disordered" evidence="1">
    <location>
        <begin position="1097"/>
        <end position="1124"/>
    </location>
</feature>